<dbReference type="OrthoDB" id="9791067at2"/>
<dbReference type="InterPro" id="IPR016796">
    <property type="entry name" value="UCP021774"/>
</dbReference>
<evidence type="ECO:0000259" key="1">
    <source>
        <dbReference type="Pfam" id="PF03625"/>
    </source>
</evidence>
<dbReference type="Pfam" id="PF03625">
    <property type="entry name" value="DUF302"/>
    <property type="match status" value="1"/>
</dbReference>
<dbReference type="InterPro" id="IPR005180">
    <property type="entry name" value="DUF302"/>
</dbReference>
<comment type="caution">
    <text evidence="2">The sequence shown here is derived from an EMBL/GenBank/DDBJ whole genome shotgun (WGS) entry which is preliminary data.</text>
</comment>
<dbReference type="Gene3D" id="3.30.310.70">
    <property type="entry name" value="TT1751-like domain"/>
    <property type="match status" value="1"/>
</dbReference>
<name>A0A5E6MDV5_9BACT</name>
<accession>A0A5E6MDV5</accession>
<dbReference type="AlphaFoldDB" id="A0A5E6MDV5"/>
<dbReference type="PIRSF" id="PIRSF021774">
    <property type="entry name" value="UCP021774"/>
    <property type="match status" value="1"/>
</dbReference>
<dbReference type="CDD" id="cd14797">
    <property type="entry name" value="DUF302"/>
    <property type="match status" value="1"/>
</dbReference>
<gene>
    <name evidence="2" type="ORF">MAMC_00909</name>
</gene>
<reference evidence="2" key="1">
    <citation type="submission" date="2019-09" db="EMBL/GenBank/DDBJ databases">
        <authorList>
            <person name="Cremers G."/>
        </authorList>
    </citation>
    <scope>NUCLEOTIDE SEQUENCE [LARGE SCALE GENOMIC DNA]</scope>
    <source>
        <strain evidence="2">3B</strain>
    </source>
</reference>
<sequence>MKTAYGFGKEVATSFEETVPKVIEALKREGFGLLSDIDVAATLKSKLGKEMPPYRILGACNPALAHRVLEMEPTVGLLMPCNAVVRQDAQGKVHVEVMDPEVMSTMLPQAEVKPLAAEAKARLQRVLDSV</sequence>
<dbReference type="PANTHER" id="PTHR38342">
    <property type="entry name" value="SLR5037 PROTEIN"/>
    <property type="match status" value="1"/>
</dbReference>
<dbReference type="RefSeq" id="WP_142524972.1">
    <property type="nucleotide sequence ID" value="NZ_CABFUZ020000103.1"/>
</dbReference>
<dbReference type="PANTHER" id="PTHR38342:SF1">
    <property type="entry name" value="SLR5037 PROTEIN"/>
    <property type="match status" value="1"/>
</dbReference>
<proteinExistence type="predicted"/>
<organism evidence="2 3">
    <name type="scientific">Methylacidimicrobium cyclopophantes</name>
    <dbReference type="NCBI Taxonomy" id="1041766"/>
    <lineage>
        <taxon>Bacteria</taxon>
        <taxon>Pseudomonadati</taxon>
        <taxon>Verrucomicrobiota</taxon>
        <taxon>Methylacidimicrobium</taxon>
    </lineage>
</organism>
<dbReference type="InterPro" id="IPR035923">
    <property type="entry name" value="TT1751-like_sf"/>
</dbReference>
<keyword evidence="3" id="KW-1185">Reference proteome</keyword>
<evidence type="ECO:0000313" key="3">
    <source>
        <dbReference type="Proteomes" id="UP000381693"/>
    </source>
</evidence>
<dbReference type="Proteomes" id="UP000381693">
    <property type="component" value="Unassembled WGS sequence"/>
</dbReference>
<dbReference type="EMBL" id="CABFUZ020000103">
    <property type="protein sequence ID" value="VVM06002.1"/>
    <property type="molecule type" value="Genomic_DNA"/>
</dbReference>
<evidence type="ECO:0000313" key="2">
    <source>
        <dbReference type="EMBL" id="VVM06002.1"/>
    </source>
</evidence>
<feature type="domain" description="DUF302" evidence="1">
    <location>
        <begin position="37"/>
        <end position="100"/>
    </location>
</feature>
<protein>
    <recommendedName>
        <fullName evidence="1">DUF302 domain-containing protein</fullName>
    </recommendedName>
</protein>
<dbReference type="SUPFAM" id="SSF103247">
    <property type="entry name" value="TT1751-like"/>
    <property type="match status" value="1"/>
</dbReference>